<accession>A0AC58HJV1</accession>
<evidence type="ECO:0000313" key="2">
    <source>
        <dbReference type="RefSeq" id="XP_073782282.1"/>
    </source>
</evidence>
<protein>
    <submittedName>
        <fullName evidence="2">Uncharacterized protein</fullName>
    </submittedName>
</protein>
<organism evidence="1 2">
    <name type="scientific">Danio rerio</name>
    <name type="common">Zebrafish</name>
    <name type="synonym">Brachydanio rerio</name>
    <dbReference type="NCBI Taxonomy" id="7955"/>
    <lineage>
        <taxon>Eukaryota</taxon>
        <taxon>Metazoa</taxon>
        <taxon>Chordata</taxon>
        <taxon>Craniata</taxon>
        <taxon>Vertebrata</taxon>
        <taxon>Euteleostomi</taxon>
        <taxon>Actinopterygii</taxon>
        <taxon>Neopterygii</taxon>
        <taxon>Teleostei</taxon>
        <taxon>Ostariophysi</taxon>
        <taxon>Cypriniformes</taxon>
        <taxon>Danionidae</taxon>
        <taxon>Danioninae</taxon>
        <taxon>Danio</taxon>
    </lineage>
</organism>
<keyword evidence="1" id="KW-1185">Reference proteome</keyword>
<proteinExistence type="predicted"/>
<evidence type="ECO:0000313" key="1">
    <source>
        <dbReference type="Proteomes" id="UP000000437"/>
    </source>
</evidence>
<reference evidence="2" key="1">
    <citation type="submission" date="2025-08" db="UniProtKB">
        <authorList>
            <consortium name="RefSeq"/>
        </authorList>
    </citation>
    <scope>IDENTIFICATION</scope>
    <source>
        <strain evidence="2">Tuebingen</strain>
        <tissue evidence="2">Fibroblasts and whole tissue</tissue>
    </source>
</reference>
<dbReference type="RefSeq" id="XP_073782282.1">
    <property type="nucleotide sequence ID" value="XM_073926181.1"/>
</dbReference>
<name>A0AC58HJV1_DANRE</name>
<sequence>MDIVMKILWGIWIFSPKAYGSNLTCCFETHLANHSVSYHLSRPRGSGCTRIWSEKEINIVDENDDVDEKKVVFLGPEKLILRNPNEEIGNLTYREDCLNTGKGYTAKCNDPCPAFVVSSTAPADRDQSIKYDIGLIIILIVVIITTPIIVIICYRKRKCPALNLPFRCSWRAVALNETVLGINP</sequence>
<dbReference type="Proteomes" id="UP000000437">
    <property type="component" value="Chromosome 16"/>
</dbReference>
<gene>
    <name evidence="2" type="primary">LOC110437989</name>
</gene>